<dbReference type="AlphaFoldDB" id="A0A3B0TXD3"/>
<evidence type="ECO:0000313" key="3">
    <source>
        <dbReference type="EMBL" id="VAW21460.1"/>
    </source>
</evidence>
<sequence length="251" mass="26696">MSEETIFSEVDEELRSERMRNLWRRFGPFVIGAAVLIVVMVGVNEGWRWYQNSVSARSSDQFYSAISLIENGDSPAALIALDETVASGSGSYPVLARFAKAALLAKDGKLDEAVAAYDALSTDLSQPRLRDVALVLAASNLVDKGDVKSVEARVGGLIAPDNALRNVARELVGLARYASGDAKGASEIFAQIVADPGVSLDLLRRVQIYQEQLLSQGIKPPVTKDALANPASLVTTATPAVANETPPTPGN</sequence>
<reference evidence="3" key="1">
    <citation type="submission" date="2018-06" db="EMBL/GenBank/DDBJ databases">
        <authorList>
            <person name="Zhirakovskaya E."/>
        </authorList>
    </citation>
    <scope>NUCLEOTIDE SEQUENCE</scope>
</reference>
<feature type="transmembrane region" description="Helical" evidence="1">
    <location>
        <begin position="26"/>
        <end position="50"/>
    </location>
</feature>
<name>A0A3B0TXD3_9ZZZZ</name>
<gene>
    <name evidence="3" type="ORF">MNBD_ALPHA12-1868</name>
</gene>
<keyword evidence="1" id="KW-0472">Membrane</keyword>
<evidence type="ECO:0000259" key="2">
    <source>
        <dbReference type="Pfam" id="PF09976"/>
    </source>
</evidence>
<evidence type="ECO:0000256" key="1">
    <source>
        <dbReference type="SAM" id="Phobius"/>
    </source>
</evidence>
<dbReference type="EMBL" id="UOEO01000172">
    <property type="protein sequence ID" value="VAW21460.1"/>
    <property type="molecule type" value="Genomic_DNA"/>
</dbReference>
<feature type="domain" description="Ancillary SecYEG translocon subunit/Cell division coordinator CpoB TPR" evidence="2">
    <location>
        <begin position="21"/>
        <end position="186"/>
    </location>
</feature>
<keyword evidence="1" id="KW-0812">Transmembrane</keyword>
<protein>
    <recommendedName>
        <fullName evidence="2">Ancillary SecYEG translocon subunit/Cell division coordinator CpoB TPR domain-containing protein</fullName>
    </recommendedName>
</protein>
<keyword evidence="1" id="KW-1133">Transmembrane helix</keyword>
<dbReference type="InterPro" id="IPR018704">
    <property type="entry name" value="SecYEG/CpoB_TPR"/>
</dbReference>
<organism evidence="3">
    <name type="scientific">hydrothermal vent metagenome</name>
    <dbReference type="NCBI Taxonomy" id="652676"/>
    <lineage>
        <taxon>unclassified sequences</taxon>
        <taxon>metagenomes</taxon>
        <taxon>ecological metagenomes</taxon>
    </lineage>
</organism>
<accession>A0A3B0TXD3</accession>
<proteinExistence type="predicted"/>
<dbReference type="Pfam" id="PF09976">
    <property type="entry name" value="TPR_21"/>
    <property type="match status" value="1"/>
</dbReference>